<dbReference type="InterPro" id="IPR051090">
    <property type="entry name" value="Inositol_monoP_superfamily"/>
</dbReference>
<protein>
    <submittedName>
        <fullName evidence="7">Diphosphonucleoside phosphohydrolase</fullName>
    </submittedName>
</protein>
<sequence length="373" mass="41995">MGLGPKETHHRTRSSLCGLCNGTITTLLSTGVPRICSHQQVDDHRKREYHTAEHTTTKVRQYTRLDSTHPDTYSQVGFSGCLHLWWIPLLTSELLTPELCVTSVTMKQFPSPQDGAPPWAPTNRGHEITSRPLKRNPETYCLAQPLAQAEGSRSGEPPSPRRGLERASREQRGISLRQDPSRLGEMFARSKIERVAWAASRVKGALGESLSISPRRDWLAWARLAEMASTRPRHWTPEHSSSRDGPGNWRNSRKIRRLYSSLAFPFPLFTRWARQNPLILDPSFSLFLAMEEDKYAKELEVAVRVVHVACALCGRVQERLLETSNDHVVSKDDDSPVTVAGMIFFGFGVWGGVHLNYCLIVAGKIGVLVWEIK</sequence>
<gene>
    <name evidence="7" type="ORF">DEO72_LG3g1320</name>
</gene>
<keyword evidence="4 7" id="KW-0378">Hydrolase</keyword>
<accession>A0A4D6LEX3</accession>
<evidence type="ECO:0000256" key="4">
    <source>
        <dbReference type="ARBA" id="ARBA00022801"/>
    </source>
</evidence>
<dbReference type="PANTHER" id="PTHR43200">
    <property type="entry name" value="PHOSPHATASE"/>
    <property type="match status" value="1"/>
</dbReference>
<evidence type="ECO:0000256" key="6">
    <source>
        <dbReference type="SAM" id="MobiDB-lite"/>
    </source>
</evidence>
<evidence type="ECO:0000313" key="8">
    <source>
        <dbReference type="Proteomes" id="UP000501690"/>
    </source>
</evidence>
<dbReference type="EMBL" id="CP039347">
    <property type="protein sequence ID" value="QCD86794.1"/>
    <property type="molecule type" value="Genomic_DNA"/>
</dbReference>
<dbReference type="Proteomes" id="UP000501690">
    <property type="component" value="Linkage Group LG3"/>
</dbReference>
<evidence type="ECO:0000256" key="1">
    <source>
        <dbReference type="ARBA" id="ARBA00001946"/>
    </source>
</evidence>
<evidence type="ECO:0000256" key="3">
    <source>
        <dbReference type="ARBA" id="ARBA00022723"/>
    </source>
</evidence>
<proteinExistence type="inferred from homology"/>
<feature type="region of interest" description="Disordered" evidence="6">
    <location>
        <begin position="110"/>
        <end position="180"/>
    </location>
</feature>
<dbReference type="PANTHER" id="PTHR43200:SF24">
    <property type="entry name" value="PAP-SPECIFIC PHOSPHATASE HAL2-LIKE"/>
    <property type="match status" value="1"/>
</dbReference>
<evidence type="ECO:0000256" key="2">
    <source>
        <dbReference type="ARBA" id="ARBA00009759"/>
    </source>
</evidence>
<dbReference type="GO" id="GO:0008441">
    <property type="term" value="F:3'(2'),5'-bisphosphate nucleotidase activity"/>
    <property type="evidence" value="ECO:0007669"/>
    <property type="project" value="TreeGrafter"/>
</dbReference>
<dbReference type="GO" id="GO:0046872">
    <property type="term" value="F:metal ion binding"/>
    <property type="evidence" value="ECO:0007669"/>
    <property type="project" value="UniProtKB-KW"/>
</dbReference>
<dbReference type="AlphaFoldDB" id="A0A4D6LEX3"/>
<evidence type="ECO:0000313" key="7">
    <source>
        <dbReference type="EMBL" id="QCD86794.1"/>
    </source>
</evidence>
<keyword evidence="3" id="KW-0479">Metal-binding</keyword>
<keyword evidence="5" id="KW-0460">Magnesium</keyword>
<dbReference type="Gene3D" id="3.30.540.10">
    <property type="entry name" value="Fructose-1,6-Bisphosphatase, subunit A, domain 1"/>
    <property type="match status" value="1"/>
</dbReference>
<dbReference type="GO" id="GO:0000103">
    <property type="term" value="P:sulfate assimilation"/>
    <property type="evidence" value="ECO:0007669"/>
    <property type="project" value="TreeGrafter"/>
</dbReference>
<keyword evidence="8" id="KW-1185">Reference proteome</keyword>
<evidence type="ECO:0000256" key="5">
    <source>
        <dbReference type="ARBA" id="ARBA00022842"/>
    </source>
</evidence>
<organism evidence="7 8">
    <name type="scientific">Vigna unguiculata</name>
    <name type="common">Cowpea</name>
    <dbReference type="NCBI Taxonomy" id="3917"/>
    <lineage>
        <taxon>Eukaryota</taxon>
        <taxon>Viridiplantae</taxon>
        <taxon>Streptophyta</taxon>
        <taxon>Embryophyta</taxon>
        <taxon>Tracheophyta</taxon>
        <taxon>Spermatophyta</taxon>
        <taxon>Magnoliopsida</taxon>
        <taxon>eudicotyledons</taxon>
        <taxon>Gunneridae</taxon>
        <taxon>Pentapetalae</taxon>
        <taxon>rosids</taxon>
        <taxon>fabids</taxon>
        <taxon>Fabales</taxon>
        <taxon>Fabaceae</taxon>
        <taxon>Papilionoideae</taxon>
        <taxon>50 kb inversion clade</taxon>
        <taxon>NPAAA clade</taxon>
        <taxon>indigoferoid/millettioid clade</taxon>
        <taxon>Phaseoleae</taxon>
        <taxon>Vigna</taxon>
    </lineage>
</organism>
<feature type="compositionally biased region" description="Basic and acidic residues" evidence="6">
    <location>
        <begin position="162"/>
        <end position="172"/>
    </location>
</feature>
<comment type="similarity">
    <text evidence="2">Belongs to the inositol monophosphatase superfamily.</text>
</comment>
<name>A0A4D6LEX3_VIGUN</name>
<comment type="cofactor">
    <cofactor evidence="1">
        <name>Mg(2+)</name>
        <dbReference type="ChEBI" id="CHEBI:18420"/>
    </cofactor>
</comment>
<reference evidence="7 8" key="1">
    <citation type="submission" date="2019-04" db="EMBL/GenBank/DDBJ databases">
        <title>An improved genome assembly and genetic linkage map for asparagus bean, Vigna unguiculata ssp. sesquipedialis.</title>
        <authorList>
            <person name="Xia Q."/>
            <person name="Zhang R."/>
            <person name="Dong Y."/>
        </authorList>
    </citation>
    <scope>NUCLEOTIDE SEQUENCE [LARGE SCALE GENOMIC DNA]</scope>
    <source>
        <tissue evidence="7">Leaf</tissue>
    </source>
</reference>